<dbReference type="EMBL" id="JBBKZT010000029">
    <property type="protein sequence ID" value="MEJ8851973.1"/>
    <property type="molecule type" value="Genomic_DNA"/>
</dbReference>
<accession>A0ABU8WWT4</accession>
<proteinExistence type="predicted"/>
<reference evidence="3 4" key="1">
    <citation type="submission" date="2024-03" db="EMBL/GenBank/DDBJ databases">
        <title>Novel species of the genus Variovorax.</title>
        <authorList>
            <person name="Liu Q."/>
            <person name="Xin Y.-H."/>
        </authorList>
    </citation>
    <scope>NUCLEOTIDE SEQUENCE [LARGE SCALE GENOMIC DNA]</scope>
    <source>
        <strain evidence="3 4">KACC 18900</strain>
    </source>
</reference>
<organism evidence="3 4">
    <name type="scientific">Variovorax rhizosphaerae</name>
    <dbReference type="NCBI Taxonomy" id="1836200"/>
    <lineage>
        <taxon>Bacteria</taxon>
        <taxon>Pseudomonadati</taxon>
        <taxon>Pseudomonadota</taxon>
        <taxon>Betaproteobacteria</taxon>
        <taxon>Burkholderiales</taxon>
        <taxon>Comamonadaceae</taxon>
        <taxon>Variovorax</taxon>
    </lineage>
</organism>
<name>A0ABU8WWT4_9BURK</name>
<comment type="caution">
    <text evidence="3">The sequence shown here is derived from an EMBL/GenBank/DDBJ whole genome shotgun (WGS) entry which is preliminary data.</text>
</comment>
<sequence>MCQTINLGSRRYCKGCTGKLPAYYSANASLASQQSTRQRVAPPQPRRVSLASGCMGALLIVVAAATGLPLVESAQSEAPVERTLLQPLAPIALPARAAMPVAVPPESTTLAISEAPPETGFSAADEDEYETLEKAAVDRPSRRVAAVKRQAPPPQHVPAVQSAAVQLAKCDELNFFARAMCVNRTCAEPSAARASSCAQPIRQRRLDEARRDPTLAG</sequence>
<feature type="transmembrane region" description="Helical" evidence="2">
    <location>
        <begin position="48"/>
        <end position="71"/>
    </location>
</feature>
<dbReference type="RefSeq" id="WP_340347820.1">
    <property type="nucleotide sequence ID" value="NZ_JBBKZT010000029.1"/>
</dbReference>
<keyword evidence="2" id="KW-0472">Membrane</keyword>
<evidence type="ECO:0000313" key="4">
    <source>
        <dbReference type="Proteomes" id="UP001385892"/>
    </source>
</evidence>
<dbReference type="Proteomes" id="UP001385892">
    <property type="component" value="Unassembled WGS sequence"/>
</dbReference>
<evidence type="ECO:0000256" key="2">
    <source>
        <dbReference type="SAM" id="Phobius"/>
    </source>
</evidence>
<keyword evidence="2" id="KW-0812">Transmembrane</keyword>
<feature type="compositionally biased region" description="Basic and acidic residues" evidence="1">
    <location>
        <begin position="204"/>
        <end position="217"/>
    </location>
</feature>
<gene>
    <name evidence="3" type="ORF">WKW82_35460</name>
</gene>
<evidence type="ECO:0000256" key="1">
    <source>
        <dbReference type="SAM" id="MobiDB-lite"/>
    </source>
</evidence>
<protein>
    <submittedName>
        <fullName evidence="3">Uncharacterized protein</fullName>
    </submittedName>
</protein>
<evidence type="ECO:0000313" key="3">
    <source>
        <dbReference type="EMBL" id="MEJ8851973.1"/>
    </source>
</evidence>
<keyword evidence="2" id="KW-1133">Transmembrane helix</keyword>
<feature type="region of interest" description="Disordered" evidence="1">
    <location>
        <begin position="191"/>
        <end position="217"/>
    </location>
</feature>
<keyword evidence="4" id="KW-1185">Reference proteome</keyword>